<feature type="binding site" evidence="8">
    <location>
        <position position="266"/>
    </location>
    <ligand>
        <name>Fe(2+)</name>
        <dbReference type="ChEBI" id="CHEBI:29033"/>
    </ligand>
</feature>
<proteinExistence type="inferred from homology"/>
<comment type="caution">
    <text evidence="11">The sequence shown here is derived from an EMBL/GenBank/DDBJ whole genome shotgun (WGS) entry which is preliminary data.</text>
</comment>
<dbReference type="EC" id="4.98.1.1" evidence="8 9"/>
<dbReference type="InterPro" id="IPR033659">
    <property type="entry name" value="Ferrochelatase_N"/>
</dbReference>
<comment type="pathway">
    <text evidence="8 9">Porphyrin-containing compound metabolism; protoheme biosynthesis; protoheme from protoporphyrin-IX: step 1/1.</text>
</comment>
<keyword evidence="3 8" id="KW-0408">Iron</keyword>
<feature type="binding site" evidence="8">
    <location>
        <position position="186"/>
    </location>
    <ligand>
        <name>Fe(2+)</name>
        <dbReference type="ChEBI" id="CHEBI:29033"/>
    </ligand>
</feature>
<dbReference type="NCBIfam" id="TIGR00109">
    <property type="entry name" value="hemH"/>
    <property type="match status" value="1"/>
</dbReference>
<keyword evidence="6 8" id="KW-0627">Porphyrin biosynthesis</keyword>
<gene>
    <name evidence="8 11" type="primary">hemH</name>
    <name evidence="11" type="ORF">rosag_12990</name>
</gene>
<dbReference type="AlphaFoldDB" id="A0AA37Q9H1"/>
<dbReference type="PANTHER" id="PTHR11108">
    <property type="entry name" value="FERROCHELATASE"/>
    <property type="match status" value="1"/>
</dbReference>
<keyword evidence="12" id="KW-1185">Reference proteome</keyword>
<comment type="catalytic activity">
    <reaction evidence="7">
        <text>Fe-coproporphyrin III + 2 H(+) = coproporphyrin III + Fe(2+)</text>
        <dbReference type="Rhea" id="RHEA:49572"/>
        <dbReference type="ChEBI" id="CHEBI:15378"/>
        <dbReference type="ChEBI" id="CHEBI:29033"/>
        <dbReference type="ChEBI" id="CHEBI:68438"/>
        <dbReference type="ChEBI" id="CHEBI:131725"/>
        <dbReference type="EC" id="4.99.1.9"/>
    </reaction>
    <physiologicalReaction direction="right-to-left" evidence="7">
        <dbReference type="Rhea" id="RHEA:49574"/>
    </physiologicalReaction>
</comment>
<evidence type="ECO:0000256" key="6">
    <source>
        <dbReference type="ARBA" id="ARBA00023244"/>
    </source>
</evidence>
<evidence type="ECO:0000256" key="2">
    <source>
        <dbReference type="ARBA" id="ARBA00022723"/>
    </source>
</evidence>
<dbReference type="InterPro" id="IPR033644">
    <property type="entry name" value="Ferrochelatase_C"/>
</dbReference>
<organism evidence="11 12">
    <name type="scientific">Roseisolibacter agri</name>
    <dbReference type="NCBI Taxonomy" id="2014610"/>
    <lineage>
        <taxon>Bacteria</taxon>
        <taxon>Pseudomonadati</taxon>
        <taxon>Gemmatimonadota</taxon>
        <taxon>Gemmatimonadia</taxon>
        <taxon>Gemmatimonadales</taxon>
        <taxon>Gemmatimonadaceae</taxon>
        <taxon>Roseisolibacter</taxon>
    </lineage>
</organism>
<evidence type="ECO:0000256" key="4">
    <source>
        <dbReference type="ARBA" id="ARBA00023133"/>
    </source>
</evidence>
<dbReference type="PROSITE" id="PS00534">
    <property type="entry name" value="FERROCHELATASE"/>
    <property type="match status" value="1"/>
</dbReference>
<evidence type="ECO:0000256" key="10">
    <source>
        <dbReference type="SAM" id="MobiDB-lite"/>
    </source>
</evidence>
<dbReference type="InterPro" id="IPR001015">
    <property type="entry name" value="Ferrochelatase"/>
</dbReference>
<dbReference type="GO" id="GO:0006783">
    <property type="term" value="P:heme biosynthetic process"/>
    <property type="evidence" value="ECO:0007669"/>
    <property type="project" value="UniProtKB-UniRule"/>
</dbReference>
<comment type="similarity">
    <text evidence="1 8 9">Belongs to the ferrochelatase family.</text>
</comment>
<dbReference type="Gene3D" id="3.40.50.1400">
    <property type="match status" value="2"/>
</dbReference>
<dbReference type="Pfam" id="PF00762">
    <property type="entry name" value="Ferrochelatase"/>
    <property type="match status" value="1"/>
</dbReference>
<evidence type="ECO:0000256" key="7">
    <source>
        <dbReference type="ARBA" id="ARBA00024536"/>
    </source>
</evidence>
<evidence type="ECO:0000256" key="1">
    <source>
        <dbReference type="ARBA" id="ARBA00007718"/>
    </source>
</evidence>
<feature type="region of interest" description="Disordered" evidence="10">
    <location>
        <begin position="316"/>
        <end position="350"/>
    </location>
</feature>
<comment type="function">
    <text evidence="8 9">Catalyzes the ferrous insertion into protoporphyrin IX.</text>
</comment>
<dbReference type="InterPro" id="IPR019772">
    <property type="entry name" value="Ferrochelatase_AS"/>
</dbReference>
<dbReference type="CDD" id="cd03411">
    <property type="entry name" value="Ferrochelatase_N"/>
    <property type="match status" value="1"/>
</dbReference>
<keyword evidence="2 8" id="KW-0479">Metal-binding</keyword>
<dbReference type="GO" id="GO:0046872">
    <property type="term" value="F:metal ion binding"/>
    <property type="evidence" value="ECO:0007669"/>
    <property type="project" value="UniProtKB-KW"/>
</dbReference>
<dbReference type="EMBL" id="BRXS01000002">
    <property type="protein sequence ID" value="GLC24786.1"/>
    <property type="molecule type" value="Genomic_DNA"/>
</dbReference>
<reference evidence="11" key="1">
    <citation type="submission" date="2022-08" db="EMBL/GenBank/DDBJ databases">
        <title>Draft genome sequencing of Roseisolibacter agri AW1220.</title>
        <authorList>
            <person name="Tobiishi Y."/>
            <person name="Tonouchi A."/>
        </authorList>
    </citation>
    <scope>NUCLEOTIDE SEQUENCE</scope>
    <source>
        <strain evidence="11">AW1220</strain>
    </source>
</reference>
<keyword evidence="8 9" id="KW-0963">Cytoplasm</keyword>
<keyword evidence="5 8" id="KW-0456">Lyase</keyword>
<dbReference type="GO" id="GO:0004325">
    <property type="term" value="F:ferrochelatase activity"/>
    <property type="evidence" value="ECO:0007669"/>
    <property type="project" value="UniProtKB-UniRule"/>
</dbReference>
<dbReference type="PANTHER" id="PTHR11108:SF1">
    <property type="entry name" value="FERROCHELATASE, MITOCHONDRIAL"/>
    <property type="match status" value="1"/>
</dbReference>
<evidence type="ECO:0000313" key="11">
    <source>
        <dbReference type="EMBL" id="GLC24786.1"/>
    </source>
</evidence>
<evidence type="ECO:0000256" key="8">
    <source>
        <dbReference type="HAMAP-Rule" id="MF_00323"/>
    </source>
</evidence>
<accession>A0AA37Q9H1</accession>
<dbReference type="CDD" id="cd00419">
    <property type="entry name" value="Ferrochelatase_C"/>
    <property type="match status" value="1"/>
</dbReference>
<evidence type="ECO:0000256" key="3">
    <source>
        <dbReference type="ARBA" id="ARBA00023004"/>
    </source>
</evidence>
<dbReference type="FunFam" id="3.40.50.1400:FF:000007">
    <property type="entry name" value="Ferrochelatase"/>
    <property type="match status" value="1"/>
</dbReference>
<evidence type="ECO:0000256" key="9">
    <source>
        <dbReference type="RuleBase" id="RU000607"/>
    </source>
</evidence>
<dbReference type="Proteomes" id="UP001161325">
    <property type="component" value="Unassembled WGS sequence"/>
</dbReference>
<comment type="subcellular location">
    <subcellularLocation>
        <location evidence="8 9">Cytoplasm</location>
    </subcellularLocation>
</comment>
<dbReference type="RefSeq" id="WP_284349231.1">
    <property type="nucleotide sequence ID" value="NZ_BRXS01000002.1"/>
</dbReference>
<evidence type="ECO:0000313" key="12">
    <source>
        <dbReference type="Proteomes" id="UP001161325"/>
    </source>
</evidence>
<evidence type="ECO:0000256" key="5">
    <source>
        <dbReference type="ARBA" id="ARBA00023239"/>
    </source>
</evidence>
<name>A0AA37Q9H1_9BACT</name>
<sequence length="350" mass="39047">MSDTTPAGRTGILLLAYGTPETPDQVEPYFTHIRGGRPPSPESVAHLRHRYEAVGGRTPLTALTEAVRAGVAERLRARGHDVPVYVGMKHWTPWIADVVARMKADGITRVVCVVLAPHYSRFSVGGYQRYLFEGMHTHDVHFDVDFVEQWHDDPGFVDVAAALVREELAHWPADRRDDVTVIFSAHSLPERIRTWGDPYEAQLEESARLVSERAGLTGYRRAWQSAGNTGEPWIGPDILDFLPELQAEGVRDVLQMPIGFVCDHLEILYDLDVEAQQKAEELGITYRRTRLPNARPDFVDAFTAICERAIRGENVARVDTPPPTTRRRDELAEGASPIHAEGGRPASAAH</sequence>
<protein>
    <recommendedName>
        <fullName evidence="8 9">Ferrochelatase</fullName>
        <ecNumber evidence="8 9">4.98.1.1</ecNumber>
    </recommendedName>
    <alternativeName>
        <fullName evidence="8">Heme synthase</fullName>
    </alternativeName>
    <alternativeName>
        <fullName evidence="8">Protoheme ferro-lyase</fullName>
    </alternativeName>
</protein>
<dbReference type="HAMAP" id="MF_00323">
    <property type="entry name" value="Ferrochelatase"/>
    <property type="match status" value="1"/>
</dbReference>
<dbReference type="GO" id="GO:0005737">
    <property type="term" value="C:cytoplasm"/>
    <property type="evidence" value="ECO:0007669"/>
    <property type="project" value="UniProtKB-SubCell"/>
</dbReference>
<keyword evidence="4 8" id="KW-0350">Heme biosynthesis</keyword>
<comment type="catalytic activity">
    <reaction evidence="8 9">
        <text>heme b + 2 H(+) = protoporphyrin IX + Fe(2+)</text>
        <dbReference type="Rhea" id="RHEA:22584"/>
        <dbReference type="ChEBI" id="CHEBI:15378"/>
        <dbReference type="ChEBI" id="CHEBI:29033"/>
        <dbReference type="ChEBI" id="CHEBI:57306"/>
        <dbReference type="ChEBI" id="CHEBI:60344"/>
        <dbReference type="EC" id="4.98.1.1"/>
    </reaction>
</comment>
<dbReference type="SUPFAM" id="SSF53800">
    <property type="entry name" value="Chelatase"/>
    <property type="match status" value="1"/>
</dbReference>